<dbReference type="InterPro" id="IPR013087">
    <property type="entry name" value="Znf_C2H2_type"/>
</dbReference>
<protein>
    <recommendedName>
        <fullName evidence="3">C2H2-type domain-containing protein</fullName>
    </recommendedName>
</protein>
<dbReference type="AlphaFoldDB" id="A0A395IE92"/>
<evidence type="ECO:0000313" key="5">
    <source>
        <dbReference type="Proteomes" id="UP000249056"/>
    </source>
</evidence>
<reference evidence="4 5" key="1">
    <citation type="submission" date="2018-06" db="EMBL/GenBank/DDBJ databases">
        <title>Genome Sequence of the Brown Rot Fungal Pathogen Monilinia fructigena.</title>
        <authorList>
            <person name="Landi L."/>
            <person name="De Miccolis Angelini R.M."/>
            <person name="Pollastro S."/>
            <person name="Abate D."/>
            <person name="Faretra F."/>
            <person name="Romanazzi G."/>
        </authorList>
    </citation>
    <scope>NUCLEOTIDE SEQUENCE [LARGE SCALE GENOMIC DNA]</scope>
    <source>
        <strain evidence="4 5">Mfrg269</strain>
    </source>
</reference>
<keyword evidence="1" id="KW-0862">Zinc</keyword>
<feature type="compositionally biased region" description="Basic and acidic residues" evidence="2">
    <location>
        <begin position="260"/>
        <end position="277"/>
    </location>
</feature>
<organism evidence="4 5">
    <name type="scientific">Monilinia fructigena</name>
    <dbReference type="NCBI Taxonomy" id="38457"/>
    <lineage>
        <taxon>Eukaryota</taxon>
        <taxon>Fungi</taxon>
        <taxon>Dikarya</taxon>
        <taxon>Ascomycota</taxon>
        <taxon>Pezizomycotina</taxon>
        <taxon>Leotiomycetes</taxon>
        <taxon>Helotiales</taxon>
        <taxon>Sclerotiniaceae</taxon>
        <taxon>Monilinia</taxon>
    </lineage>
</organism>
<dbReference type="GO" id="GO:0008270">
    <property type="term" value="F:zinc ion binding"/>
    <property type="evidence" value="ECO:0007669"/>
    <property type="project" value="UniProtKB-KW"/>
</dbReference>
<dbReference type="Gene3D" id="3.30.160.60">
    <property type="entry name" value="Classic Zinc Finger"/>
    <property type="match status" value="1"/>
</dbReference>
<sequence>MTVYCAPCNRPFNGQQDLDQHIRNSSAHKKRRPQGQKPFAPDRVELAKPQHALSIRTSTERQRPQPLITTASSFSTSKITSPVITTDPRVVNSPWSPVAVFIQPRLPVPIHGNAHDVIKQKQLAKSVFFIQRNEINGMKRSHINVAKPREKVVKTLPTHDFQLSLQAIRHKDYRKTPPASGELKFRAVTVDCEMAGIAGGMGEVVMLCVIDYITGVGSEGGIHDCLEDVLATREVVVVCTRHKEAFQTWAKRKNSEELRLQKERERRRQEKEDEQARKGLLRARGGSSNRIYLSSDDEDEEILRWSDIAEDLGWPHPDTGYDPWSD</sequence>
<evidence type="ECO:0000313" key="4">
    <source>
        <dbReference type="EMBL" id="RAL58695.1"/>
    </source>
</evidence>
<keyword evidence="1" id="KW-0863">Zinc-finger</keyword>
<evidence type="ECO:0000256" key="1">
    <source>
        <dbReference type="PROSITE-ProRule" id="PRU00042"/>
    </source>
</evidence>
<dbReference type="PROSITE" id="PS50157">
    <property type="entry name" value="ZINC_FINGER_C2H2_2"/>
    <property type="match status" value="1"/>
</dbReference>
<evidence type="ECO:0000256" key="2">
    <source>
        <dbReference type="SAM" id="MobiDB-lite"/>
    </source>
</evidence>
<keyword evidence="1" id="KW-0479">Metal-binding</keyword>
<keyword evidence="5" id="KW-1185">Reference proteome</keyword>
<dbReference type="Proteomes" id="UP000249056">
    <property type="component" value="Unassembled WGS sequence"/>
</dbReference>
<proteinExistence type="predicted"/>
<accession>A0A395IE92</accession>
<feature type="region of interest" description="Disordered" evidence="2">
    <location>
        <begin position="260"/>
        <end position="281"/>
    </location>
</feature>
<gene>
    <name evidence="4" type="ORF">DID88_003001</name>
</gene>
<feature type="domain" description="C2H2-type" evidence="3">
    <location>
        <begin position="3"/>
        <end position="33"/>
    </location>
</feature>
<comment type="caution">
    <text evidence="4">The sequence shown here is derived from an EMBL/GenBank/DDBJ whole genome shotgun (WGS) entry which is preliminary data.</text>
</comment>
<name>A0A395IE92_9HELO</name>
<dbReference type="EMBL" id="QKRW01000072">
    <property type="protein sequence ID" value="RAL58695.1"/>
    <property type="molecule type" value="Genomic_DNA"/>
</dbReference>
<dbReference type="OrthoDB" id="16516at2759"/>
<evidence type="ECO:0000259" key="3">
    <source>
        <dbReference type="PROSITE" id="PS50157"/>
    </source>
</evidence>